<comment type="caution">
    <text evidence="1">The sequence shown here is derived from an EMBL/GenBank/DDBJ whole genome shotgun (WGS) entry which is preliminary data.</text>
</comment>
<organism evidence="1 2">
    <name type="scientific">Racocetra persica</name>
    <dbReference type="NCBI Taxonomy" id="160502"/>
    <lineage>
        <taxon>Eukaryota</taxon>
        <taxon>Fungi</taxon>
        <taxon>Fungi incertae sedis</taxon>
        <taxon>Mucoromycota</taxon>
        <taxon>Glomeromycotina</taxon>
        <taxon>Glomeromycetes</taxon>
        <taxon>Diversisporales</taxon>
        <taxon>Gigasporaceae</taxon>
        <taxon>Racocetra</taxon>
    </lineage>
</organism>
<evidence type="ECO:0000313" key="2">
    <source>
        <dbReference type="Proteomes" id="UP000789920"/>
    </source>
</evidence>
<feature type="non-terminal residue" evidence="1">
    <location>
        <position position="1"/>
    </location>
</feature>
<proteinExistence type="predicted"/>
<keyword evidence="2" id="KW-1185">Reference proteome</keyword>
<protein>
    <submittedName>
        <fullName evidence="1">1745_t:CDS:1</fullName>
    </submittedName>
</protein>
<dbReference type="EMBL" id="CAJVQC010105203">
    <property type="protein sequence ID" value="CAG8832967.1"/>
    <property type="molecule type" value="Genomic_DNA"/>
</dbReference>
<gene>
    <name evidence="1" type="ORF">RPERSI_LOCUS28656</name>
</gene>
<evidence type="ECO:0000313" key="1">
    <source>
        <dbReference type="EMBL" id="CAG8832967.1"/>
    </source>
</evidence>
<name>A0ACA9SA04_9GLOM</name>
<reference evidence="1" key="1">
    <citation type="submission" date="2021-06" db="EMBL/GenBank/DDBJ databases">
        <authorList>
            <person name="Kallberg Y."/>
            <person name="Tangrot J."/>
            <person name="Rosling A."/>
        </authorList>
    </citation>
    <scope>NUCLEOTIDE SEQUENCE</scope>
    <source>
        <strain evidence="1">MA461A</strain>
    </source>
</reference>
<feature type="non-terminal residue" evidence="1">
    <location>
        <position position="52"/>
    </location>
</feature>
<sequence length="52" mass="6264">EENLRVCEKKADLSQFMRTPIKLRSKPNSKNSEFSNLHPLFPQLRIKKYKFK</sequence>
<accession>A0ACA9SA04</accession>
<dbReference type="Proteomes" id="UP000789920">
    <property type="component" value="Unassembled WGS sequence"/>
</dbReference>